<evidence type="ECO:0000313" key="1">
    <source>
        <dbReference type="EMBL" id="SEH98445.1"/>
    </source>
</evidence>
<sequence length="277" mass="32812">MIKTCDFLLSAGPACRPSYHLRESGYRQFSSPLDWMMSYSLETYIDVLKKQFRGYFDQWQEKEDWGGFSRWITDIPSGMVSMHEFRREDSVQNQLETMQKKMQRRTQRLCRLLQQARAVGWVLNRPALEDQALIKFFESLRFLYPHLTLHILNINHDPDASTIVYRDILLHANGSIRELRARDIHPEGDDLTTNGWAWIGNAQLWEKALLDNFSLRNLPDSPAYDRTHIPQLKYEMQKKRLLRYISFGERRRILKQAIAELRNRLHHAQKAAQPIKP</sequence>
<dbReference type="Pfam" id="PF08795">
    <property type="entry name" value="DUF1796"/>
    <property type="match status" value="1"/>
</dbReference>
<dbReference type="RefSeq" id="WP_172801823.1">
    <property type="nucleotide sequence ID" value="NZ_LIGX01000024.1"/>
</dbReference>
<name>A0A1H6MJ44_9BACT</name>
<dbReference type="EMBL" id="LT629973">
    <property type="protein sequence ID" value="SEH98445.1"/>
    <property type="molecule type" value="Genomic_DNA"/>
</dbReference>
<dbReference type="InterPro" id="IPR014903">
    <property type="entry name" value="DUF1796"/>
</dbReference>
<dbReference type="KEGG" id="agl:PYTT_2297"/>
<gene>
    <name evidence="1" type="ORF">PYTT_2297</name>
</gene>
<dbReference type="STRING" id="1679444.PYTT_2297"/>
<proteinExistence type="predicted"/>
<organism evidence="1 2">
    <name type="scientific">Akkermansia glycaniphila</name>
    <dbReference type="NCBI Taxonomy" id="1679444"/>
    <lineage>
        <taxon>Bacteria</taxon>
        <taxon>Pseudomonadati</taxon>
        <taxon>Verrucomicrobiota</taxon>
        <taxon>Verrucomicrobiia</taxon>
        <taxon>Verrucomicrobiales</taxon>
        <taxon>Akkermansiaceae</taxon>
        <taxon>Akkermansia</taxon>
    </lineage>
</organism>
<evidence type="ECO:0000313" key="2">
    <source>
        <dbReference type="Proteomes" id="UP000176204"/>
    </source>
</evidence>
<dbReference type="Proteomes" id="UP000176204">
    <property type="component" value="Chromosome I"/>
</dbReference>
<reference evidence="2" key="1">
    <citation type="submission" date="2016-09" db="EMBL/GenBank/DDBJ databases">
        <authorList>
            <person name="Koehorst J."/>
        </authorList>
    </citation>
    <scope>NUCLEOTIDE SEQUENCE [LARGE SCALE GENOMIC DNA]</scope>
</reference>
<protein>
    <submittedName>
        <fullName evidence="1">Putative papain-like cysteine peptidase (Duf1796)</fullName>
    </submittedName>
</protein>
<keyword evidence="2" id="KW-1185">Reference proteome</keyword>
<accession>A0A1H6MJ44</accession>
<dbReference type="AlphaFoldDB" id="A0A1H6MJ44"/>